<protein>
    <submittedName>
        <fullName evidence="4">Uncharacterized protein LOC104228503</fullName>
    </submittedName>
</protein>
<dbReference type="PANTHER" id="PTHR33223">
    <property type="entry name" value="CCHC-TYPE DOMAIN-CONTAINING PROTEIN"/>
    <property type="match status" value="1"/>
</dbReference>
<dbReference type="RefSeq" id="XP_009779275.1">
    <property type="nucleotide sequence ID" value="XM_009780973.1"/>
</dbReference>
<accession>A0A1U7WYF8</accession>
<dbReference type="OrthoDB" id="1302491at2759"/>
<feature type="compositionally biased region" description="Basic and acidic residues" evidence="1">
    <location>
        <begin position="171"/>
        <end position="193"/>
    </location>
</feature>
<sequence length="223" mass="25676">MPPYLKIYIGTTDPEDHMIHYVTVVKGNNLSKEQMSSFLLKKFGETLTGVALTWYSQLPARSIETFEEMADKFVTAHAGAKKAEARTIDIFAIKQSLGEGLRDFLARFNQIRMTLPNVSEGMTVAVFQNRLSRDSSRETRKLLSRFMKYLPTTWDKLNRPTHQLTLVQAESTKDLKDNARKDHSISRPNREWHQPYIRLVAAPSPRYKEGPSRPRIGTHQNDR</sequence>
<proteinExistence type="predicted"/>
<dbReference type="Proteomes" id="UP000189701">
    <property type="component" value="Unplaced"/>
</dbReference>
<keyword evidence="3" id="KW-1185">Reference proteome</keyword>
<reference evidence="3" key="1">
    <citation type="journal article" date="2013" name="Genome Biol.">
        <title>Reference genomes and transcriptomes of Nicotiana sylvestris and Nicotiana tomentosiformis.</title>
        <authorList>
            <person name="Sierro N."/>
            <person name="Battey J.N."/>
            <person name="Ouadi S."/>
            <person name="Bovet L."/>
            <person name="Goepfert S."/>
            <person name="Bakaher N."/>
            <person name="Peitsch M.C."/>
            <person name="Ivanov N.V."/>
        </authorList>
    </citation>
    <scope>NUCLEOTIDE SEQUENCE [LARGE SCALE GENOMIC DNA]</scope>
</reference>
<evidence type="ECO:0000313" key="3">
    <source>
        <dbReference type="Proteomes" id="UP000189701"/>
    </source>
</evidence>
<name>A0A1U7WYF8_NICSY</name>
<feature type="domain" description="Retrotransposon gag" evidence="2">
    <location>
        <begin position="44"/>
        <end position="129"/>
    </location>
</feature>
<gene>
    <name evidence="4" type="primary">LOC104228503</name>
</gene>
<dbReference type="AlphaFoldDB" id="A0A1U7WYF8"/>
<dbReference type="PANTHER" id="PTHR33223:SF11">
    <property type="entry name" value="ELEMENT PROTEIN, PUTATIVE-RELATED"/>
    <property type="match status" value="1"/>
</dbReference>
<evidence type="ECO:0000259" key="2">
    <source>
        <dbReference type="Pfam" id="PF03732"/>
    </source>
</evidence>
<feature type="region of interest" description="Disordered" evidence="1">
    <location>
        <begin position="170"/>
        <end position="223"/>
    </location>
</feature>
<dbReference type="Pfam" id="PF03732">
    <property type="entry name" value="Retrotrans_gag"/>
    <property type="match status" value="1"/>
</dbReference>
<organism evidence="3 4">
    <name type="scientific">Nicotiana sylvestris</name>
    <name type="common">Wood tobacco</name>
    <name type="synonym">South American tobacco</name>
    <dbReference type="NCBI Taxonomy" id="4096"/>
    <lineage>
        <taxon>Eukaryota</taxon>
        <taxon>Viridiplantae</taxon>
        <taxon>Streptophyta</taxon>
        <taxon>Embryophyta</taxon>
        <taxon>Tracheophyta</taxon>
        <taxon>Spermatophyta</taxon>
        <taxon>Magnoliopsida</taxon>
        <taxon>eudicotyledons</taxon>
        <taxon>Gunneridae</taxon>
        <taxon>Pentapetalae</taxon>
        <taxon>asterids</taxon>
        <taxon>lamiids</taxon>
        <taxon>Solanales</taxon>
        <taxon>Solanaceae</taxon>
        <taxon>Nicotianoideae</taxon>
        <taxon>Nicotianeae</taxon>
        <taxon>Nicotiana</taxon>
    </lineage>
</organism>
<feature type="non-terminal residue" evidence="4">
    <location>
        <position position="223"/>
    </location>
</feature>
<dbReference type="InterPro" id="IPR005162">
    <property type="entry name" value="Retrotrans_gag_dom"/>
</dbReference>
<evidence type="ECO:0000313" key="4">
    <source>
        <dbReference type="RefSeq" id="XP_009779275.1"/>
    </source>
</evidence>
<evidence type="ECO:0000256" key="1">
    <source>
        <dbReference type="SAM" id="MobiDB-lite"/>
    </source>
</evidence>
<reference evidence="4" key="2">
    <citation type="submission" date="2025-08" db="UniProtKB">
        <authorList>
            <consortium name="RefSeq"/>
        </authorList>
    </citation>
    <scope>IDENTIFICATION</scope>
    <source>
        <tissue evidence="4">Leaf</tissue>
    </source>
</reference>
<dbReference type="eggNOG" id="KOG0017">
    <property type="taxonomic scope" value="Eukaryota"/>
</dbReference>